<evidence type="ECO:0000313" key="2">
    <source>
        <dbReference type="EMBL" id="KER24119.1"/>
    </source>
</evidence>
<evidence type="ECO:0000256" key="1">
    <source>
        <dbReference type="SAM" id="MobiDB-lite"/>
    </source>
</evidence>
<dbReference type="KEGG" id="ovi:T265_08159"/>
<keyword evidence="3" id="KW-1185">Reference proteome</keyword>
<dbReference type="EMBL" id="KL596822">
    <property type="protein sequence ID" value="KER24119.1"/>
    <property type="molecule type" value="Genomic_DNA"/>
</dbReference>
<protein>
    <submittedName>
        <fullName evidence="2">Uncharacterized protein</fullName>
    </submittedName>
</protein>
<proteinExistence type="predicted"/>
<sequence>MDETTGRVRRWSRGTNQRGQVRKSPGRRPTRTRSPTHLPKQPKCEAQRIAQSATISLNNQTAKLSE</sequence>
<name>A0A075A9D3_OPIVI</name>
<dbReference type="RefSeq" id="XP_009172143.1">
    <property type="nucleotide sequence ID" value="XM_009173879.1"/>
</dbReference>
<dbReference type="AlphaFoldDB" id="A0A075A9D3"/>
<dbReference type="Proteomes" id="UP000054324">
    <property type="component" value="Unassembled WGS sequence"/>
</dbReference>
<evidence type="ECO:0000313" key="3">
    <source>
        <dbReference type="Proteomes" id="UP000054324"/>
    </source>
</evidence>
<feature type="region of interest" description="Disordered" evidence="1">
    <location>
        <begin position="1"/>
        <end position="47"/>
    </location>
</feature>
<gene>
    <name evidence="2" type="ORF">T265_08159</name>
</gene>
<feature type="compositionally biased region" description="Basic residues" evidence="1">
    <location>
        <begin position="20"/>
        <end position="31"/>
    </location>
</feature>
<dbReference type="CTD" id="20322338"/>
<dbReference type="GeneID" id="20322338"/>
<accession>A0A075A9D3</accession>
<organism evidence="2 3">
    <name type="scientific">Opisthorchis viverrini</name>
    <name type="common">Southeast Asian liver fluke</name>
    <dbReference type="NCBI Taxonomy" id="6198"/>
    <lineage>
        <taxon>Eukaryota</taxon>
        <taxon>Metazoa</taxon>
        <taxon>Spiralia</taxon>
        <taxon>Lophotrochozoa</taxon>
        <taxon>Platyhelminthes</taxon>
        <taxon>Trematoda</taxon>
        <taxon>Digenea</taxon>
        <taxon>Opisthorchiida</taxon>
        <taxon>Opisthorchiata</taxon>
        <taxon>Opisthorchiidae</taxon>
        <taxon>Opisthorchis</taxon>
    </lineage>
</organism>
<reference evidence="2 3" key="1">
    <citation type="submission" date="2013-11" db="EMBL/GenBank/DDBJ databases">
        <title>Opisthorchis viverrini - life in the bile duct.</title>
        <authorList>
            <person name="Young N.D."/>
            <person name="Nagarajan N."/>
            <person name="Lin S.J."/>
            <person name="Korhonen P.K."/>
            <person name="Jex A.R."/>
            <person name="Hall R.S."/>
            <person name="Safavi-Hemami H."/>
            <person name="Kaewkong W."/>
            <person name="Bertrand D."/>
            <person name="Gao S."/>
            <person name="Seet Q."/>
            <person name="Wongkham S."/>
            <person name="Teh B.T."/>
            <person name="Wongkham C."/>
            <person name="Intapan P.M."/>
            <person name="Maleewong W."/>
            <person name="Yang X."/>
            <person name="Hu M."/>
            <person name="Wang Z."/>
            <person name="Hofmann A."/>
            <person name="Sternberg P.W."/>
            <person name="Tan P."/>
            <person name="Wang J."/>
            <person name="Gasser R.B."/>
        </authorList>
    </citation>
    <scope>NUCLEOTIDE SEQUENCE [LARGE SCALE GENOMIC DNA]</scope>
</reference>